<sequence length="194" mass="21215">MTFTLTQDASFEEEVRKSRFLALAAPVATAEAAMAFIERVNVPTATHNCWAWKLGNQYRFNDDGEPGGTAGRPILAAIEGQDCDQVVVVVIRWYGGIKLGTGGLVRAYGGCAARCLQQADKQPLVVRQDYGFACTYAEWPLIKARLAGLAVLVLEEDYQALEIALRIAVEPQRRDEVATLLSNLSSGRIVLRSL</sequence>
<dbReference type="InterPro" id="IPR001498">
    <property type="entry name" value="Impact_N"/>
</dbReference>
<organism evidence="4 5">
    <name type="scientific">Pseudomonas oryzihabitans</name>
    <dbReference type="NCBI Taxonomy" id="47885"/>
    <lineage>
        <taxon>Bacteria</taxon>
        <taxon>Pseudomonadati</taxon>
        <taxon>Pseudomonadota</taxon>
        <taxon>Gammaproteobacteria</taxon>
        <taxon>Pseudomonadales</taxon>
        <taxon>Pseudomonadaceae</taxon>
        <taxon>Pseudomonas</taxon>
    </lineage>
</organism>
<dbReference type="InterPro" id="IPR020568">
    <property type="entry name" value="Ribosomal_Su5_D2-typ_SF"/>
</dbReference>
<dbReference type="InterPro" id="IPR023582">
    <property type="entry name" value="Impact"/>
</dbReference>
<dbReference type="GO" id="GO:0006446">
    <property type="term" value="P:regulation of translational initiation"/>
    <property type="evidence" value="ECO:0007669"/>
    <property type="project" value="TreeGrafter"/>
</dbReference>
<dbReference type="PANTHER" id="PTHR16301">
    <property type="entry name" value="IMPACT-RELATED"/>
    <property type="match status" value="1"/>
</dbReference>
<dbReference type="GO" id="GO:0043168">
    <property type="term" value="F:anion binding"/>
    <property type="evidence" value="ECO:0007669"/>
    <property type="project" value="UniProtKB-ARBA"/>
</dbReference>
<comment type="similarity">
    <text evidence="1">Belongs to the IMPACT family.</text>
</comment>
<dbReference type="Proteomes" id="UP000064137">
    <property type="component" value="Chromosome"/>
</dbReference>
<evidence type="ECO:0000256" key="1">
    <source>
        <dbReference type="ARBA" id="ARBA00007665"/>
    </source>
</evidence>
<reference evidence="4 5" key="1">
    <citation type="submission" date="2016-01" db="EMBL/GenBank/DDBJ databases">
        <title>Annotation of Pseudomonas oryzihabitans USDA-ARS-USMARC-56511.</title>
        <authorList>
            <person name="Harhay G.P."/>
            <person name="Harhay D.M."/>
            <person name="Smith T.P.L."/>
            <person name="Bono J.L."/>
            <person name="Heaton M.P."/>
            <person name="Clawson M.L."/>
            <person name="Chitko-Mckown C.G."/>
            <person name="Capik S.F."/>
            <person name="DeDonder K.D."/>
            <person name="Apley M.D."/>
            <person name="Lubbers B.V."/>
            <person name="White B.J."/>
            <person name="Larson R.L."/>
        </authorList>
    </citation>
    <scope>NUCLEOTIDE SEQUENCE [LARGE SCALE GENOMIC DNA]</scope>
    <source>
        <strain evidence="4 5">USDA-ARS-USMARC-56511</strain>
    </source>
</reference>
<dbReference type="InterPro" id="IPR015269">
    <property type="entry name" value="UPF0029_Impact_C"/>
</dbReference>
<dbReference type="Pfam" id="PF09186">
    <property type="entry name" value="DUF1949"/>
    <property type="match status" value="1"/>
</dbReference>
<gene>
    <name evidence="4" type="ORF">APT59_16980</name>
</gene>
<evidence type="ECO:0000259" key="2">
    <source>
        <dbReference type="Pfam" id="PF01205"/>
    </source>
</evidence>
<evidence type="ECO:0000313" key="4">
    <source>
        <dbReference type="EMBL" id="ALZ85809.1"/>
    </source>
</evidence>
<dbReference type="InterPro" id="IPR035647">
    <property type="entry name" value="EFG_III/V"/>
</dbReference>
<dbReference type="Gene3D" id="3.30.70.240">
    <property type="match status" value="1"/>
</dbReference>
<dbReference type="InterPro" id="IPR036956">
    <property type="entry name" value="Impact_N_sf"/>
</dbReference>
<dbReference type="SUPFAM" id="SSF54211">
    <property type="entry name" value="Ribosomal protein S5 domain 2-like"/>
    <property type="match status" value="1"/>
</dbReference>
<evidence type="ECO:0000313" key="5">
    <source>
        <dbReference type="Proteomes" id="UP000064137"/>
    </source>
</evidence>
<dbReference type="GO" id="GO:0032561">
    <property type="term" value="F:guanyl ribonucleotide binding"/>
    <property type="evidence" value="ECO:0007669"/>
    <property type="project" value="UniProtKB-ARBA"/>
</dbReference>
<protein>
    <submittedName>
        <fullName evidence="4">Thymidylate synthase</fullName>
    </submittedName>
</protein>
<dbReference type="GO" id="GO:0005737">
    <property type="term" value="C:cytoplasm"/>
    <property type="evidence" value="ECO:0007669"/>
    <property type="project" value="TreeGrafter"/>
</dbReference>
<dbReference type="Pfam" id="PF01205">
    <property type="entry name" value="Impact_N"/>
    <property type="match status" value="1"/>
</dbReference>
<dbReference type="RefSeq" id="WP_059315927.1">
    <property type="nucleotide sequence ID" value="NZ_CP013987.1"/>
</dbReference>
<dbReference type="Gene3D" id="3.30.230.30">
    <property type="entry name" value="Impact, N-terminal domain"/>
    <property type="match status" value="1"/>
</dbReference>
<dbReference type="SUPFAM" id="SSF54980">
    <property type="entry name" value="EF-G C-terminal domain-like"/>
    <property type="match status" value="1"/>
</dbReference>
<dbReference type="KEGG" id="por:APT59_16980"/>
<proteinExistence type="inferred from homology"/>
<evidence type="ECO:0000259" key="3">
    <source>
        <dbReference type="Pfam" id="PF09186"/>
    </source>
</evidence>
<dbReference type="EMBL" id="CP013987">
    <property type="protein sequence ID" value="ALZ85809.1"/>
    <property type="molecule type" value="Genomic_DNA"/>
</dbReference>
<dbReference type="PANTHER" id="PTHR16301:SF20">
    <property type="entry name" value="IMPACT FAMILY MEMBER YIGZ"/>
    <property type="match status" value="1"/>
</dbReference>
<dbReference type="GO" id="GO:0017111">
    <property type="term" value="F:ribonucleoside triphosphate phosphatase activity"/>
    <property type="evidence" value="ECO:0007669"/>
    <property type="project" value="UniProtKB-ARBA"/>
</dbReference>
<dbReference type="OrthoDB" id="9813771at2"/>
<feature type="domain" description="Impact N-terminal" evidence="2">
    <location>
        <begin position="16"/>
        <end position="116"/>
    </location>
</feature>
<name>A0A0U4P4F1_9PSED</name>
<dbReference type="AlphaFoldDB" id="A0A0U4P4F1"/>
<feature type="domain" description="UPF0029" evidence="3">
    <location>
        <begin position="133"/>
        <end position="188"/>
    </location>
</feature>
<accession>A0A0U4P4F1</accession>